<dbReference type="KEGG" id="ehx:EMIHUDRAFT_244379"/>
<comment type="similarity">
    <text evidence="1">Belongs to the TRAFAC class myosin-kinesin ATPase superfamily. Kinesin family.</text>
</comment>
<dbReference type="AlphaFoldDB" id="A0A0D3J0U6"/>
<dbReference type="Gene3D" id="3.40.850.10">
    <property type="entry name" value="Kinesin motor domain"/>
    <property type="match status" value="1"/>
</dbReference>
<dbReference type="PaxDb" id="2903-EOD17131"/>
<evidence type="ECO:0000313" key="5">
    <source>
        <dbReference type="Proteomes" id="UP000013827"/>
    </source>
</evidence>
<dbReference type="GO" id="GO:0007018">
    <property type="term" value="P:microtubule-based movement"/>
    <property type="evidence" value="ECO:0007669"/>
    <property type="project" value="InterPro"/>
</dbReference>
<evidence type="ECO:0000256" key="1">
    <source>
        <dbReference type="PROSITE-ProRule" id="PRU00283"/>
    </source>
</evidence>
<sequence length="99" mass="10532">MKLKKRERKPKGPATPQDPRHADASLSALVRIVSELRRAPLGRPPPGAATVARHDGSTLTRLLRPALSPEARVALVCCIDPSEAHAEEALDVLGFASPA</sequence>
<dbReference type="HOGENOM" id="CLU_2325133_0_0_1"/>
<name>A0A0D3J0U6_EMIH1</name>
<feature type="region of interest" description="Disordered" evidence="2">
    <location>
        <begin position="1"/>
        <end position="24"/>
    </location>
</feature>
<dbReference type="GO" id="GO:0003777">
    <property type="term" value="F:microtubule motor activity"/>
    <property type="evidence" value="ECO:0007669"/>
    <property type="project" value="InterPro"/>
</dbReference>
<dbReference type="InterPro" id="IPR001752">
    <property type="entry name" value="Kinesin_motor_dom"/>
</dbReference>
<dbReference type="PROSITE" id="PS50067">
    <property type="entry name" value="KINESIN_MOTOR_2"/>
    <property type="match status" value="1"/>
</dbReference>
<dbReference type="GO" id="GO:0008017">
    <property type="term" value="F:microtubule binding"/>
    <property type="evidence" value="ECO:0007669"/>
    <property type="project" value="InterPro"/>
</dbReference>
<dbReference type="Proteomes" id="UP000013827">
    <property type="component" value="Unassembled WGS sequence"/>
</dbReference>
<reference evidence="4" key="2">
    <citation type="submission" date="2024-10" db="UniProtKB">
        <authorList>
            <consortium name="EnsemblProtists"/>
        </authorList>
    </citation>
    <scope>IDENTIFICATION</scope>
</reference>
<organism evidence="4 5">
    <name type="scientific">Emiliania huxleyi (strain CCMP1516)</name>
    <dbReference type="NCBI Taxonomy" id="280463"/>
    <lineage>
        <taxon>Eukaryota</taxon>
        <taxon>Haptista</taxon>
        <taxon>Haptophyta</taxon>
        <taxon>Prymnesiophyceae</taxon>
        <taxon>Isochrysidales</taxon>
        <taxon>Noelaerhabdaceae</taxon>
        <taxon>Emiliania</taxon>
    </lineage>
</organism>
<dbReference type="EnsemblProtists" id="EOD17131">
    <property type="protein sequence ID" value="EOD17131"/>
    <property type="gene ID" value="EMIHUDRAFT_244379"/>
</dbReference>
<evidence type="ECO:0000256" key="2">
    <source>
        <dbReference type="SAM" id="MobiDB-lite"/>
    </source>
</evidence>
<accession>A0A0D3J0U6</accession>
<evidence type="ECO:0000259" key="3">
    <source>
        <dbReference type="PROSITE" id="PS50067"/>
    </source>
</evidence>
<dbReference type="Pfam" id="PF00225">
    <property type="entry name" value="Kinesin"/>
    <property type="match status" value="1"/>
</dbReference>
<proteinExistence type="inferred from homology"/>
<dbReference type="InterPro" id="IPR027417">
    <property type="entry name" value="P-loop_NTPase"/>
</dbReference>
<feature type="compositionally biased region" description="Basic residues" evidence="2">
    <location>
        <begin position="1"/>
        <end position="11"/>
    </location>
</feature>
<dbReference type="GeneID" id="17263290"/>
<protein>
    <recommendedName>
        <fullName evidence="3">Kinesin motor domain-containing protein</fullName>
    </recommendedName>
</protein>
<reference evidence="5" key="1">
    <citation type="journal article" date="2013" name="Nature">
        <title>Pan genome of the phytoplankton Emiliania underpins its global distribution.</title>
        <authorList>
            <person name="Read B.A."/>
            <person name="Kegel J."/>
            <person name="Klute M.J."/>
            <person name="Kuo A."/>
            <person name="Lefebvre S.C."/>
            <person name="Maumus F."/>
            <person name="Mayer C."/>
            <person name="Miller J."/>
            <person name="Monier A."/>
            <person name="Salamov A."/>
            <person name="Young J."/>
            <person name="Aguilar M."/>
            <person name="Claverie J.M."/>
            <person name="Frickenhaus S."/>
            <person name="Gonzalez K."/>
            <person name="Herman E.K."/>
            <person name="Lin Y.C."/>
            <person name="Napier J."/>
            <person name="Ogata H."/>
            <person name="Sarno A.F."/>
            <person name="Shmutz J."/>
            <person name="Schroeder D."/>
            <person name="de Vargas C."/>
            <person name="Verret F."/>
            <person name="von Dassow P."/>
            <person name="Valentin K."/>
            <person name="Van de Peer Y."/>
            <person name="Wheeler G."/>
            <person name="Dacks J.B."/>
            <person name="Delwiche C.F."/>
            <person name="Dyhrman S.T."/>
            <person name="Glockner G."/>
            <person name="John U."/>
            <person name="Richards T."/>
            <person name="Worden A.Z."/>
            <person name="Zhang X."/>
            <person name="Grigoriev I.V."/>
            <person name="Allen A.E."/>
            <person name="Bidle K."/>
            <person name="Borodovsky M."/>
            <person name="Bowler C."/>
            <person name="Brownlee C."/>
            <person name="Cock J.M."/>
            <person name="Elias M."/>
            <person name="Gladyshev V.N."/>
            <person name="Groth M."/>
            <person name="Guda C."/>
            <person name="Hadaegh A."/>
            <person name="Iglesias-Rodriguez M.D."/>
            <person name="Jenkins J."/>
            <person name="Jones B.M."/>
            <person name="Lawson T."/>
            <person name="Leese F."/>
            <person name="Lindquist E."/>
            <person name="Lobanov A."/>
            <person name="Lomsadze A."/>
            <person name="Malik S.B."/>
            <person name="Marsh M.E."/>
            <person name="Mackinder L."/>
            <person name="Mock T."/>
            <person name="Mueller-Roeber B."/>
            <person name="Pagarete A."/>
            <person name="Parker M."/>
            <person name="Probert I."/>
            <person name="Quesneville H."/>
            <person name="Raines C."/>
            <person name="Rensing S.A."/>
            <person name="Riano-Pachon D.M."/>
            <person name="Richier S."/>
            <person name="Rokitta S."/>
            <person name="Shiraiwa Y."/>
            <person name="Soanes D.M."/>
            <person name="van der Giezen M."/>
            <person name="Wahlund T.M."/>
            <person name="Williams B."/>
            <person name="Wilson W."/>
            <person name="Wolfe G."/>
            <person name="Wurch L.L."/>
        </authorList>
    </citation>
    <scope>NUCLEOTIDE SEQUENCE</scope>
</reference>
<keyword evidence="5" id="KW-1185">Reference proteome</keyword>
<dbReference type="GO" id="GO:0005524">
    <property type="term" value="F:ATP binding"/>
    <property type="evidence" value="ECO:0007669"/>
    <property type="project" value="InterPro"/>
</dbReference>
<evidence type="ECO:0000313" key="4">
    <source>
        <dbReference type="EnsemblProtists" id="EOD17131"/>
    </source>
</evidence>
<feature type="domain" description="Kinesin motor" evidence="3">
    <location>
        <begin position="1"/>
        <end position="99"/>
    </location>
</feature>
<dbReference type="SUPFAM" id="SSF52540">
    <property type="entry name" value="P-loop containing nucleoside triphosphate hydrolases"/>
    <property type="match status" value="1"/>
</dbReference>
<dbReference type="RefSeq" id="XP_005769560.1">
    <property type="nucleotide sequence ID" value="XM_005769503.1"/>
</dbReference>
<dbReference type="InterPro" id="IPR036961">
    <property type="entry name" value="Kinesin_motor_dom_sf"/>
</dbReference>
<comment type="caution">
    <text evidence="1">Lacks conserved residue(s) required for the propagation of feature annotation.</text>
</comment>